<dbReference type="HAMAP" id="MF_00201">
    <property type="entry name" value="RecO"/>
    <property type="match status" value="1"/>
</dbReference>
<evidence type="ECO:0000256" key="2">
    <source>
        <dbReference type="ARBA" id="ARBA00021310"/>
    </source>
</evidence>
<comment type="caution">
    <text evidence="9">The sequence shown here is derived from an EMBL/GenBank/DDBJ whole genome shotgun (WGS) entry which is preliminary data.</text>
</comment>
<evidence type="ECO:0000256" key="1">
    <source>
        <dbReference type="ARBA" id="ARBA00007452"/>
    </source>
</evidence>
<dbReference type="InterPro" id="IPR022572">
    <property type="entry name" value="DNA_rep/recomb_RecO_N"/>
</dbReference>
<sequence length="247" mass="28102">MQQVNGIVLKTQDYGETNKIITLLTEECGMLSAIARGAKKSRSQMAAVSQPFIYGQFLLYVGKGMGTIHQGEMLHSMRHVREDIMLTAYATYMAELTTKLLDEKQPNAPLFDEFRVSLERMESDPPLAITLMYELKMYHIAGFAPVVNQCVNGHTEEPIVGFSVSEGGVVCERCRYSTTDCINLSPQVFHVLRLMSQRSIKSIRSVSIQDETLELIKNILNQYYDYYGGYTIKSKRFLQQMNDLRLD</sequence>
<keyword evidence="3 7" id="KW-0227">DNA damage</keyword>
<dbReference type="SUPFAM" id="SSF57863">
    <property type="entry name" value="ArfGap/RecO-like zinc finger"/>
    <property type="match status" value="1"/>
</dbReference>
<name>A0ABV2KS75_9BACI</name>
<accession>A0ABV2KS75</accession>
<proteinExistence type="inferred from homology"/>
<dbReference type="InterPro" id="IPR042242">
    <property type="entry name" value="RecO_C"/>
</dbReference>
<dbReference type="Gene3D" id="1.20.1440.120">
    <property type="entry name" value="Recombination protein O, C-terminal domain"/>
    <property type="match status" value="1"/>
</dbReference>
<protein>
    <recommendedName>
        <fullName evidence="2 7">DNA repair protein RecO</fullName>
    </recommendedName>
    <alternativeName>
        <fullName evidence="6 7">Recombination protein O</fullName>
    </alternativeName>
</protein>
<evidence type="ECO:0000256" key="7">
    <source>
        <dbReference type="HAMAP-Rule" id="MF_00201"/>
    </source>
</evidence>
<comment type="function">
    <text evidence="7">Involved in DNA repair and RecF pathway recombination.</text>
</comment>
<dbReference type="Gene3D" id="2.40.50.140">
    <property type="entry name" value="Nucleic acid-binding proteins"/>
    <property type="match status" value="1"/>
</dbReference>
<dbReference type="Proteomes" id="UP001549167">
    <property type="component" value="Unassembled WGS sequence"/>
</dbReference>
<organism evidence="9 10">
    <name type="scientific">Alkalibacillus flavidus</name>
    <dbReference type="NCBI Taxonomy" id="546021"/>
    <lineage>
        <taxon>Bacteria</taxon>
        <taxon>Bacillati</taxon>
        <taxon>Bacillota</taxon>
        <taxon>Bacilli</taxon>
        <taxon>Bacillales</taxon>
        <taxon>Bacillaceae</taxon>
        <taxon>Alkalibacillus</taxon>
    </lineage>
</organism>
<evidence type="ECO:0000256" key="6">
    <source>
        <dbReference type="ARBA" id="ARBA00033409"/>
    </source>
</evidence>
<dbReference type="InterPro" id="IPR037278">
    <property type="entry name" value="ARFGAP/RecO"/>
</dbReference>
<dbReference type="PANTHER" id="PTHR33991">
    <property type="entry name" value="DNA REPAIR PROTEIN RECO"/>
    <property type="match status" value="1"/>
</dbReference>
<dbReference type="InterPro" id="IPR012340">
    <property type="entry name" value="NA-bd_OB-fold"/>
</dbReference>
<dbReference type="EMBL" id="JBEPMX010000002">
    <property type="protein sequence ID" value="MET3682444.1"/>
    <property type="molecule type" value="Genomic_DNA"/>
</dbReference>
<dbReference type="SUPFAM" id="SSF50249">
    <property type="entry name" value="Nucleic acid-binding proteins"/>
    <property type="match status" value="1"/>
</dbReference>
<dbReference type="Pfam" id="PF02565">
    <property type="entry name" value="RecO_C"/>
    <property type="match status" value="1"/>
</dbReference>
<gene>
    <name evidence="7" type="primary">recO</name>
    <name evidence="9" type="ORF">ABID56_000525</name>
</gene>
<dbReference type="RefSeq" id="WP_354219043.1">
    <property type="nucleotide sequence ID" value="NZ_JBEPMX010000002.1"/>
</dbReference>
<dbReference type="InterPro" id="IPR003717">
    <property type="entry name" value="RecO"/>
</dbReference>
<keyword evidence="4 7" id="KW-0233">DNA recombination</keyword>
<evidence type="ECO:0000313" key="10">
    <source>
        <dbReference type="Proteomes" id="UP001549167"/>
    </source>
</evidence>
<dbReference type="NCBIfam" id="TIGR00613">
    <property type="entry name" value="reco"/>
    <property type="match status" value="1"/>
</dbReference>
<keyword evidence="10" id="KW-1185">Reference proteome</keyword>
<keyword evidence="5 7" id="KW-0234">DNA repair</keyword>
<evidence type="ECO:0000256" key="4">
    <source>
        <dbReference type="ARBA" id="ARBA00023172"/>
    </source>
</evidence>
<dbReference type="PANTHER" id="PTHR33991:SF1">
    <property type="entry name" value="DNA REPAIR PROTEIN RECO"/>
    <property type="match status" value="1"/>
</dbReference>
<comment type="similarity">
    <text evidence="1 7">Belongs to the RecO family.</text>
</comment>
<evidence type="ECO:0000313" key="9">
    <source>
        <dbReference type="EMBL" id="MET3682444.1"/>
    </source>
</evidence>
<evidence type="ECO:0000256" key="3">
    <source>
        <dbReference type="ARBA" id="ARBA00022763"/>
    </source>
</evidence>
<evidence type="ECO:0000256" key="5">
    <source>
        <dbReference type="ARBA" id="ARBA00023204"/>
    </source>
</evidence>
<dbReference type="Pfam" id="PF11967">
    <property type="entry name" value="RecO_N"/>
    <property type="match status" value="1"/>
</dbReference>
<evidence type="ECO:0000259" key="8">
    <source>
        <dbReference type="Pfam" id="PF11967"/>
    </source>
</evidence>
<reference evidence="9 10" key="1">
    <citation type="submission" date="2024-06" db="EMBL/GenBank/DDBJ databases">
        <title>Genomic Encyclopedia of Type Strains, Phase IV (KMG-IV): sequencing the most valuable type-strain genomes for metagenomic binning, comparative biology and taxonomic classification.</title>
        <authorList>
            <person name="Goeker M."/>
        </authorList>
    </citation>
    <scope>NUCLEOTIDE SEQUENCE [LARGE SCALE GENOMIC DNA]</scope>
    <source>
        <strain evidence="9 10">DSM 23520</strain>
    </source>
</reference>
<feature type="domain" description="DNA replication/recombination mediator RecO N-terminal" evidence="8">
    <location>
        <begin position="3"/>
        <end position="76"/>
    </location>
</feature>